<keyword evidence="7" id="KW-0677">Repeat</keyword>
<keyword evidence="12" id="KW-0342">GTP-binding</keyword>
<evidence type="ECO:0000256" key="10">
    <source>
        <dbReference type="ARBA" id="ARBA00023034"/>
    </source>
</evidence>
<reference evidence="19" key="1">
    <citation type="submission" date="2021-01" db="EMBL/GenBank/DDBJ databases">
        <title>A chromosome-scale assembly of European eel, Anguilla anguilla.</title>
        <authorList>
            <person name="Henkel C."/>
            <person name="Jong-Raadsen S.A."/>
            <person name="Dufour S."/>
            <person name="Weltzien F.-A."/>
            <person name="Palstra A.P."/>
            <person name="Pelster B."/>
            <person name="Spaink H.P."/>
            <person name="Van Den Thillart G.E."/>
            <person name="Jansen H."/>
            <person name="Zahm M."/>
            <person name="Klopp C."/>
            <person name="Cedric C."/>
            <person name="Louis A."/>
            <person name="Berthelot C."/>
            <person name="Parey E."/>
            <person name="Roest Crollius H."/>
            <person name="Montfort J."/>
            <person name="Robinson-Rechavi M."/>
            <person name="Bucao C."/>
            <person name="Bouchez O."/>
            <person name="Gislard M."/>
            <person name="Lluch J."/>
            <person name="Milhes M."/>
            <person name="Lampietro C."/>
            <person name="Lopez Roques C."/>
            <person name="Donnadieu C."/>
            <person name="Braasch I."/>
            <person name="Desvignes T."/>
            <person name="Postlethwait J."/>
            <person name="Bobe J."/>
            <person name="Guiguen Y."/>
            <person name="Dirks R."/>
        </authorList>
    </citation>
    <scope>NUCLEOTIDE SEQUENCE</scope>
    <source>
        <strain evidence="19">Tag_6206</strain>
        <tissue evidence="19">Liver</tissue>
    </source>
</reference>
<protein>
    <recommendedName>
        <fullName evidence="14">GTPase IMAP family member 8</fullName>
    </recommendedName>
    <alternativeName>
        <fullName evidence="15">Immune-associated nucleotide-binding protein 9</fullName>
    </alternativeName>
</protein>
<feature type="region of interest" description="Disordered" evidence="17">
    <location>
        <begin position="223"/>
        <end position="250"/>
    </location>
</feature>
<organism evidence="19 20">
    <name type="scientific">Anguilla anguilla</name>
    <name type="common">European freshwater eel</name>
    <name type="synonym">Muraena anguilla</name>
    <dbReference type="NCBI Taxonomy" id="7936"/>
    <lineage>
        <taxon>Eukaryota</taxon>
        <taxon>Metazoa</taxon>
        <taxon>Chordata</taxon>
        <taxon>Craniata</taxon>
        <taxon>Vertebrata</taxon>
        <taxon>Euteleostomi</taxon>
        <taxon>Actinopterygii</taxon>
        <taxon>Neopterygii</taxon>
        <taxon>Teleostei</taxon>
        <taxon>Anguilliformes</taxon>
        <taxon>Anguillidae</taxon>
        <taxon>Anguilla</taxon>
    </lineage>
</organism>
<comment type="similarity">
    <text evidence="5">Belongs to the TRAFAC class TrmE-Era-EngA-EngB-Septin-like GTPase superfamily. AIG1/Toc34/Toc159-like paraseptin GTPase family. IAN subfamily.</text>
</comment>
<dbReference type="EMBL" id="JAFIRN010000007">
    <property type="protein sequence ID" value="KAG5846200.1"/>
    <property type="molecule type" value="Genomic_DNA"/>
</dbReference>
<evidence type="ECO:0000256" key="1">
    <source>
        <dbReference type="ARBA" id="ARBA00004173"/>
    </source>
</evidence>
<evidence type="ECO:0000256" key="16">
    <source>
        <dbReference type="SAM" id="Coils"/>
    </source>
</evidence>
<comment type="caution">
    <text evidence="19">The sequence shown here is derived from an EMBL/GenBank/DDBJ whole genome shotgun (WGS) entry which is preliminary data.</text>
</comment>
<dbReference type="InterPro" id="IPR027417">
    <property type="entry name" value="P-loop_NTPase"/>
</dbReference>
<dbReference type="GO" id="GO:0005783">
    <property type="term" value="C:endoplasmic reticulum"/>
    <property type="evidence" value="ECO:0007669"/>
    <property type="project" value="UniProtKB-SubCell"/>
</dbReference>
<keyword evidence="20" id="KW-1185">Reference proteome</keyword>
<dbReference type="PANTHER" id="PTHR10903:SF107">
    <property type="entry name" value="GTPASE IMAP FAMILY MEMBER 4-LIKE-RELATED"/>
    <property type="match status" value="1"/>
</dbReference>
<dbReference type="FunFam" id="3.40.50.300:FF:000536">
    <property type="entry name" value="GTPase IMAP family member 8"/>
    <property type="match status" value="1"/>
</dbReference>
<accession>A0A9D3MBZ9</accession>
<comment type="subcellular location">
    <subcellularLocation>
        <location evidence="3">Cytoplasm</location>
        <location evidence="3">Cytosol</location>
    </subcellularLocation>
    <subcellularLocation>
        <location evidence="2">Endoplasmic reticulum</location>
    </subcellularLocation>
    <subcellularLocation>
        <location evidence="4">Golgi apparatus</location>
    </subcellularLocation>
    <subcellularLocation>
        <location evidence="1">Mitochondrion</location>
    </subcellularLocation>
</comment>
<evidence type="ECO:0000256" key="9">
    <source>
        <dbReference type="ARBA" id="ARBA00022824"/>
    </source>
</evidence>
<evidence type="ECO:0000256" key="6">
    <source>
        <dbReference type="ARBA" id="ARBA00022490"/>
    </source>
</evidence>
<evidence type="ECO:0000256" key="8">
    <source>
        <dbReference type="ARBA" id="ARBA00022741"/>
    </source>
</evidence>
<evidence type="ECO:0000256" key="3">
    <source>
        <dbReference type="ARBA" id="ARBA00004514"/>
    </source>
</evidence>
<evidence type="ECO:0000259" key="18">
    <source>
        <dbReference type="PROSITE" id="PS51720"/>
    </source>
</evidence>
<evidence type="ECO:0000256" key="17">
    <source>
        <dbReference type="SAM" id="MobiDB-lite"/>
    </source>
</evidence>
<keyword evidence="16" id="KW-0175">Coiled coil</keyword>
<dbReference type="InterPro" id="IPR045058">
    <property type="entry name" value="GIMA/IAN/Toc"/>
</dbReference>
<evidence type="ECO:0000313" key="19">
    <source>
        <dbReference type="EMBL" id="KAG5846200.1"/>
    </source>
</evidence>
<dbReference type="Pfam" id="PF04548">
    <property type="entry name" value="AIG1"/>
    <property type="match status" value="1"/>
</dbReference>
<proteinExistence type="inferred from homology"/>
<dbReference type="Gene3D" id="3.40.50.300">
    <property type="entry name" value="P-loop containing nucleotide triphosphate hydrolases"/>
    <property type="match status" value="1"/>
</dbReference>
<dbReference type="InterPro" id="IPR006703">
    <property type="entry name" value="G_AIG1"/>
</dbReference>
<name>A0A9D3MBZ9_ANGAN</name>
<evidence type="ECO:0000256" key="14">
    <source>
        <dbReference type="ARBA" id="ARBA00073539"/>
    </source>
</evidence>
<dbReference type="GO" id="GO:0005794">
    <property type="term" value="C:Golgi apparatus"/>
    <property type="evidence" value="ECO:0007669"/>
    <property type="project" value="UniProtKB-SubCell"/>
</dbReference>
<dbReference type="GO" id="GO:0005525">
    <property type="term" value="F:GTP binding"/>
    <property type="evidence" value="ECO:0007669"/>
    <property type="project" value="UniProtKB-KW"/>
</dbReference>
<feature type="region of interest" description="Disordered" evidence="17">
    <location>
        <begin position="266"/>
        <end position="287"/>
    </location>
</feature>
<evidence type="ECO:0000256" key="12">
    <source>
        <dbReference type="ARBA" id="ARBA00023134"/>
    </source>
</evidence>
<evidence type="ECO:0000256" key="5">
    <source>
        <dbReference type="ARBA" id="ARBA00008535"/>
    </source>
</evidence>
<gene>
    <name evidence="19" type="ORF">ANANG_G00147280</name>
</gene>
<dbReference type="GO" id="GO:0005829">
    <property type="term" value="C:cytosol"/>
    <property type="evidence" value="ECO:0007669"/>
    <property type="project" value="UniProtKB-SubCell"/>
</dbReference>
<dbReference type="PANTHER" id="PTHR10903">
    <property type="entry name" value="GTPASE, IMAP FAMILY MEMBER-RELATED"/>
    <property type="match status" value="1"/>
</dbReference>
<feature type="domain" description="AIG1-type G" evidence="18">
    <location>
        <begin position="34"/>
        <end position="233"/>
    </location>
</feature>
<keyword evidence="11" id="KW-0496">Mitochondrion</keyword>
<sequence>MFGRKRRVVDKEAGRISPFLIRRKQTGVCEAYQLSQLRIVLLGESGAGKSSAGNAILGREVFRVGGGTGRSLRGKGEVEGREVSVIDTPGWGPGGGASGGGEAGARRSLSLCPWGPHAFLLAVPVAWSLFSEPQRREAQDHLELFGDGVWRHTILLFTKADRLGDAPVQQQVERRGRDLQRLAEACGGRCHALSSRATPAQARQVTQLLEKIERMVVANDGWHYKPQTPPLGEWEGEGEGGPQRRVSEGEEALRLRLEEKEREVEEARRSYKLKTQEQEEEQRNREEEYKLIFEEQQRNKEEEYKLIFEEQQRNKEEELKLTFEEQQRNREEELKLTFEEQQRNKEEEYKLIFEEQQRNRKRSTN</sequence>
<evidence type="ECO:0000256" key="7">
    <source>
        <dbReference type="ARBA" id="ARBA00022737"/>
    </source>
</evidence>
<evidence type="ECO:0000256" key="11">
    <source>
        <dbReference type="ARBA" id="ARBA00023128"/>
    </source>
</evidence>
<dbReference type="PROSITE" id="PS51720">
    <property type="entry name" value="G_AIG1"/>
    <property type="match status" value="1"/>
</dbReference>
<dbReference type="Proteomes" id="UP001044222">
    <property type="component" value="Chromosome 7"/>
</dbReference>
<evidence type="ECO:0000256" key="13">
    <source>
        <dbReference type="ARBA" id="ARBA00056809"/>
    </source>
</evidence>
<dbReference type="AlphaFoldDB" id="A0A9D3MBZ9"/>
<feature type="coiled-coil region" evidence="16">
    <location>
        <begin position="309"/>
        <end position="344"/>
    </location>
</feature>
<evidence type="ECO:0000256" key="15">
    <source>
        <dbReference type="ARBA" id="ARBA00077278"/>
    </source>
</evidence>
<dbReference type="GO" id="GO:0005739">
    <property type="term" value="C:mitochondrion"/>
    <property type="evidence" value="ECO:0007669"/>
    <property type="project" value="UniProtKB-SubCell"/>
</dbReference>
<keyword evidence="6" id="KW-0963">Cytoplasm</keyword>
<evidence type="ECO:0000256" key="2">
    <source>
        <dbReference type="ARBA" id="ARBA00004240"/>
    </source>
</evidence>
<evidence type="ECO:0000256" key="4">
    <source>
        <dbReference type="ARBA" id="ARBA00004555"/>
    </source>
</evidence>
<keyword evidence="10" id="KW-0333">Golgi apparatus</keyword>
<dbReference type="SUPFAM" id="SSF52540">
    <property type="entry name" value="P-loop containing nucleoside triphosphate hydrolases"/>
    <property type="match status" value="1"/>
</dbReference>
<evidence type="ECO:0000313" key="20">
    <source>
        <dbReference type="Proteomes" id="UP001044222"/>
    </source>
</evidence>
<keyword evidence="9" id="KW-0256">Endoplasmic reticulum</keyword>
<keyword evidence="8" id="KW-0547">Nucleotide-binding</keyword>
<comment type="function">
    <text evidence="13">Exerts an anti-apoptotic effect in the immune system and is involved in responses to infections.</text>
</comment>